<evidence type="ECO:0000313" key="2">
    <source>
        <dbReference type="EMBL" id="MEA5138026.1"/>
    </source>
</evidence>
<comment type="caution">
    <text evidence="2">The sequence shown here is derived from an EMBL/GenBank/DDBJ whole genome shotgun (WGS) entry which is preliminary data.</text>
</comment>
<dbReference type="CDD" id="cd05379">
    <property type="entry name" value="CAP_bacterial"/>
    <property type="match status" value="1"/>
</dbReference>
<sequence length="221" mass="25772">MKYLLTLFAWLFPYFFQNDFSAFEMNAKEFLATSAIQQPIDARDPDTQLLDATVFHLCNQLRQKYHLPPLAFSPVLYKIVSEHSEAMIERNFYSHENPYNAQKRKLSNRVFSQTNEFTQLAENLAQNDIIHTKNDEFCYNEPNRRGGDFEFIDCESGKPLPMQSYRELAKSIVDSWMESPPHRANLLNKNYKVMACSGRFSKKPFKNANSPFIRITQNFGG</sequence>
<proteinExistence type="predicted"/>
<feature type="domain" description="SCP" evidence="1">
    <location>
        <begin position="56"/>
        <end position="197"/>
    </location>
</feature>
<dbReference type="InterPro" id="IPR014044">
    <property type="entry name" value="CAP_dom"/>
</dbReference>
<dbReference type="InterPro" id="IPR035940">
    <property type="entry name" value="CAP_sf"/>
</dbReference>
<dbReference type="Gene3D" id="3.40.33.10">
    <property type="entry name" value="CAP"/>
    <property type="match status" value="1"/>
</dbReference>
<dbReference type="Proteomes" id="UP001302949">
    <property type="component" value="Unassembled WGS sequence"/>
</dbReference>
<dbReference type="EMBL" id="JAYFUM010000003">
    <property type="protein sequence ID" value="MEA5138026.1"/>
    <property type="molecule type" value="Genomic_DNA"/>
</dbReference>
<protein>
    <submittedName>
        <fullName evidence="2">CAP domain-containing protein</fullName>
    </submittedName>
</protein>
<evidence type="ECO:0000313" key="3">
    <source>
        <dbReference type="Proteomes" id="UP001302949"/>
    </source>
</evidence>
<dbReference type="PANTHER" id="PTHR31157">
    <property type="entry name" value="SCP DOMAIN-CONTAINING PROTEIN"/>
    <property type="match status" value="1"/>
</dbReference>
<accession>A0ABU5Q5B3</accession>
<dbReference type="RefSeq" id="WP_323295193.1">
    <property type="nucleotide sequence ID" value="NZ_JAYFUM010000003.1"/>
</dbReference>
<gene>
    <name evidence="2" type="ORF">VB248_02700</name>
</gene>
<dbReference type="Pfam" id="PF00188">
    <property type="entry name" value="CAP"/>
    <property type="match status" value="1"/>
</dbReference>
<organism evidence="2 3">
    <name type="scientific">Arcicella rigui</name>
    <dbReference type="NCBI Taxonomy" id="797020"/>
    <lineage>
        <taxon>Bacteria</taxon>
        <taxon>Pseudomonadati</taxon>
        <taxon>Bacteroidota</taxon>
        <taxon>Cytophagia</taxon>
        <taxon>Cytophagales</taxon>
        <taxon>Flectobacillaceae</taxon>
        <taxon>Arcicella</taxon>
    </lineage>
</organism>
<dbReference type="PANTHER" id="PTHR31157:SF1">
    <property type="entry name" value="SCP DOMAIN-CONTAINING PROTEIN"/>
    <property type="match status" value="1"/>
</dbReference>
<name>A0ABU5Q5B3_9BACT</name>
<reference evidence="2 3" key="1">
    <citation type="submission" date="2023-12" db="EMBL/GenBank/DDBJ databases">
        <title>Novel species of the genus Arcicella isolated from rivers.</title>
        <authorList>
            <person name="Lu H."/>
        </authorList>
    </citation>
    <scope>NUCLEOTIDE SEQUENCE [LARGE SCALE GENOMIC DNA]</scope>
    <source>
        <strain evidence="2 3">KCTC 23307</strain>
    </source>
</reference>
<keyword evidence="3" id="KW-1185">Reference proteome</keyword>
<evidence type="ECO:0000259" key="1">
    <source>
        <dbReference type="Pfam" id="PF00188"/>
    </source>
</evidence>
<dbReference type="SUPFAM" id="SSF55797">
    <property type="entry name" value="PR-1-like"/>
    <property type="match status" value="1"/>
</dbReference>